<dbReference type="AlphaFoldDB" id="A0A0N4WCD1"/>
<organism evidence="1">
    <name type="scientific">Haemonchus placei</name>
    <name type="common">Barber's pole worm</name>
    <dbReference type="NCBI Taxonomy" id="6290"/>
    <lineage>
        <taxon>Eukaryota</taxon>
        <taxon>Metazoa</taxon>
        <taxon>Ecdysozoa</taxon>
        <taxon>Nematoda</taxon>
        <taxon>Chromadorea</taxon>
        <taxon>Rhabditida</taxon>
        <taxon>Rhabditina</taxon>
        <taxon>Rhabditomorpha</taxon>
        <taxon>Strongyloidea</taxon>
        <taxon>Trichostrongylidae</taxon>
        <taxon>Haemonchus</taxon>
    </lineage>
</organism>
<dbReference type="WBParaSite" id="HPLM_0000816701-mRNA-1">
    <property type="protein sequence ID" value="HPLM_0000816701-mRNA-1"/>
    <property type="gene ID" value="HPLM_0000816701"/>
</dbReference>
<protein>
    <submittedName>
        <fullName evidence="1">Ovule protein</fullName>
    </submittedName>
</protein>
<sequence>LRGHSCSRYYSVLFQIEKIDIDCLTNKEFAQFTDWIIGFYRSPTFDTIICSSRPKKWCETAITSQILPTPEIF</sequence>
<accession>A0A0N4WCD1</accession>
<proteinExistence type="predicted"/>
<reference evidence="1" key="1">
    <citation type="submission" date="2017-02" db="UniProtKB">
        <authorList>
            <consortium name="WormBaseParasite"/>
        </authorList>
    </citation>
    <scope>IDENTIFICATION</scope>
</reference>
<evidence type="ECO:0000313" key="1">
    <source>
        <dbReference type="WBParaSite" id="HPLM_0000816701-mRNA-1"/>
    </source>
</evidence>
<name>A0A0N4WCD1_HAEPC</name>